<gene>
    <name evidence="2" type="ORF">ACFSUF_05170</name>
</gene>
<dbReference type="InterPro" id="IPR009293">
    <property type="entry name" value="UPF0478"/>
</dbReference>
<feature type="transmembrane region" description="Helical" evidence="1">
    <location>
        <begin position="6"/>
        <end position="22"/>
    </location>
</feature>
<keyword evidence="1" id="KW-0472">Membrane</keyword>
<evidence type="ECO:0000313" key="3">
    <source>
        <dbReference type="Proteomes" id="UP001597541"/>
    </source>
</evidence>
<dbReference type="RefSeq" id="WP_377600809.1">
    <property type="nucleotide sequence ID" value="NZ_JBHUME010000005.1"/>
</dbReference>
<keyword evidence="1" id="KW-1133">Transmembrane helix</keyword>
<sequence length="160" mass="17623">MITQLSVALIAVAFTFLVVYLIKTLKKVMESLDQTNRTLTEVQHTVNDLSVEAKQLIHTVNQITADVKGKISSVDPLFETAQDVGEVLHEVTATVKHAAASVLGNHSGQTTTATHFMPDGSYTQEKQNSTLNRLSHIANYVSLGSRILNRWKSSRVKSTF</sequence>
<dbReference type="Pfam" id="PF06103">
    <property type="entry name" value="DUF948"/>
    <property type="match status" value="1"/>
</dbReference>
<organism evidence="2 3">
    <name type="scientific">Paenibacillus gansuensis</name>
    <dbReference type="NCBI Taxonomy" id="306542"/>
    <lineage>
        <taxon>Bacteria</taxon>
        <taxon>Bacillati</taxon>
        <taxon>Bacillota</taxon>
        <taxon>Bacilli</taxon>
        <taxon>Bacillales</taxon>
        <taxon>Paenibacillaceae</taxon>
        <taxon>Paenibacillus</taxon>
    </lineage>
</organism>
<keyword evidence="1" id="KW-0812">Transmembrane</keyword>
<dbReference type="EMBL" id="JBHUME010000005">
    <property type="protein sequence ID" value="MFD2611811.1"/>
    <property type="molecule type" value="Genomic_DNA"/>
</dbReference>
<dbReference type="PANTHER" id="PTHR40070:SF1">
    <property type="entry name" value="UPF0478 PROTEIN YTXG"/>
    <property type="match status" value="1"/>
</dbReference>
<reference evidence="3" key="1">
    <citation type="journal article" date="2019" name="Int. J. Syst. Evol. Microbiol.">
        <title>The Global Catalogue of Microorganisms (GCM) 10K type strain sequencing project: providing services to taxonomists for standard genome sequencing and annotation.</title>
        <authorList>
            <consortium name="The Broad Institute Genomics Platform"/>
            <consortium name="The Broad Institute Genome Sequencing Center for Infectious Disease"/>
            <person name="Wu L."/>
            <person name="Ma J."/>
        </authorList>
    </citation>
    <scope>NUCLEOTIDE SEQUENCE [LARGE SCALE GENOMIC DNA]</scope>
    <source>
        <strain evidence="3">KCTC 3950</strain>
    </source>
</reference>
<accession>A0ABW5PA00</accession>
<comment type="caution">
    <text evidence="2">The sequence shown here is derived from an EMBL/GenBank/DDBJ whole genome shotgun (WGS) entry which is preliminary data.</text>
</comment>
<dbReference type="Proteomes" id="UP001597541">
    <property type="component" value="Unassembled WGS sequence"/>
</dbReference>
<keyword evidence="3" id="KW-1185">Reference proteome</keyword>
<name>A0ABW5PA00_9BACL</name>
<protein>
    <submittedName>
        <fullName evidence="2">DUF948 domain-containing protein</fullName>
    </submittedName>
</protein>
<proteinExistence type="predicted"/>
<evidence type="ECO:0000313" key="2">
    <source>
        <dbReference type="EMBL" id="MFD2611811.1"/>
    </source>
</evidence>
<dbReference type="PANTHER" id="PTHR40070">
    <property type="entry name" value="UPF0478 PROTEIN YTXG"/>
    <property type="match status" value="1"/>
</dbReference>
<evidence type="ECO:0000256" key="1">
    <source>
        <dbReference type="SAM" id="Phobius"/>
    </source>
</evidence>